<gene>
    <name evidence="1" type="ORF">N1851_014055</name>
</gene>
<sequence>MTQLGLTPEGPDPLLNDWADNFKLEGTIHQDRLDAKLAVSTLRVYVAAISAQHVRVGNQTVGSHSPVTHFHTALSPIVGAQRQMLPQLMRVPLWNFVNRLLIPWGNTAFLLAITSAKVVGELHALSVSQACMSWNTDGSGVTLWPNPSFLPKTMSASHANQCITLAAYDPTCLPGDGDERAVLLCPVRALRRYMEAMSGFRQSDSLSVTADRGGAMPCLNRGCPTGLWKPSLKHTRPRACPCPLMIKAIPPGVSPHPGRH</sequence>
<keyword evidence="2" id="KW-1185">Reference proteome</keyword>
<organism evidence="1 2">
    <name type="scientific">Merluccius polli</name>
    <name type="common">Benguela hake</name>
    <name type="synonym">Merluccius cadenati</name>
    <dbReference type="NCBI Taxonomy" id="89951"/>
    <lineage>
        <taxon>Eukaryota</taxon>
        <taxon>Metazoa</taxon>
        <taxon>Chordata</taxon>
        <taxon>Craniata</taxon>
        <taxon>Vertebrata</taxon>
        <taxon>Euteleostomi</taxon>
        <taxon>Actinopterygii</taxon>
        <taxon>Neopterygii</taxon>
        <taxon>Teleostei</taxon>
        <taxon>Neoteleostei</taxon>
        <taxon>Acanthomorphata</taxon>
        <taxon>Zeiogadaria</taxon>
        <taxon>Gadariae</taxon>
        <taxon>Gadiformes</taxon>
        <taxon>Gadoidei</taxon>
        <taxon>Merlucciidae</taxon>
        <taxon>Merluccius</taxon>
    </lineage>
</organism>
<protein>
    <submittedName>
        <fullName evidence="1">Uncharacterized protein</fullName>
    </submittedName>
</protein>
<evidence type="ECO:0000313" key="2">
    <source>
        <dbReference type="Proteomes" id="UP001174136"/>
    </source>
</evidence>
<dbReference type="AlphaFoldDB" id="A0AA47P4P4"/>
<comment type="caution">
    <text evidence="1">The sequence shown here is derived from an EMBL/GenBank/DDBJ whole genome shotgun (WGS) entry which is preliminary data.</text>
</comment>
<dbReference type="EMBL" id="JAOPHQ010002564">
    <property type="protein sequence ID" value="KAK0146602.1"/>
    <property type="molecule type" value="Genomic_DNA"/>
</dbReference>
<accession>A0AA47P4P4</accession>
<proteinExistence type="predicted"/>
<dbReference type="PANTHER" id="PTHR35617:SF3">
    <property type="entry name" value="CORE-BINDING (CB) DOMAIN-CONTAINING PROTEIN"/>
    <property type="match status" value="1"/>
</dbReference>
<evidence type="ECO:0000313" key="1">
    <source>
        <dbReference type="EMBL" id="KAK0146602.1"/>
    </source>
</evidence>
<dbReference type="PANTHER" id="PTHR35617">
    <property type="entry name" value="PHAGE_INTEGRASE DOMAIN-CONTAINING PROTEIN"/>
    <property type="match status" value="1"/>
</dbReference>
<reference evidence="1" key="1">
    <citation type="journal article" date="2023" name="Front. Mar. Sci.">
        <title>A new Merluccius polli reference genome to investigate the effects of global change in West African waters.</title>
        <authorList>
            <person name="Mateo J.L."/>
            <person name="Blanco-Fernandez C."/>
            <person name="Garcia-Vazquez E."/>
            <person name="Machado-Schiaffino G."/>
        </authorList>
    </citation>
    <scope>NUCLEOTIDE SEQUENCE</scope>
    <source>
        <strain evidence="1">C29</strain>
        <tissue evidence="1">Fin</tissue>
    </source>
</reference>
<dbReference type="Proteomes" id="UP001174136">
    <property type="component" value="Unassembled WGS sequence"/>
</dbReference>
<name>A0AA47P4P4_MERPO</name>